<dbReference type="PROSITE" id="PS50172">
    <property type="entry name" value="BRCT"/>
    <property type="match status" value="1"/>
</dbReference>
<dbReference type="InterPro" id="IPR005135">
    <property type="entry name" value="Endo/exonuclease/phosphatase"/>
</dbReference>
<protein>
    <submittedName>
        <fullName evidence="3">Putative rna-directed dna polymerase from mobile element jockey-like protein</fullName>
    </submittedName>
</protein>
<dbReference type="PANTHER" id="PTHR33395">
    <property type="entry name" value="TRANSCRIPTASE, PUTATIVE-RELATED-RELATED"/>
    <property type="match status" value="1"/>
</dbReference>
<feature type="domain" description="BRCT" evidence="1">
    <location>
        <begin position="1"/>
        <end position="63"/>
    </location>
</feature>
<feature type="non-terminal residue" evidence="3">
    <location>
        <position position="689"/>
    </location>
</feature>
<evidence type="ECO:0000313" key="3">
    <source>
        <dbReference type="EMBL" id="JAR90741.1"/>
    </source>
</evidence>
<evidence type="ECO:0000259" key="1">
    <source>
        <dbReference type="PROSITE" id="PS50172"/>
    </source>
</evidence>
<dbReference type="InterPro" id="IPR000477">
    <property type="entry name" value="RT_dom"/>
</dbReference>
<dbReference type="CDD" id="cd01650">
    <property type="entry name" value="RT_nLTR_like"/>
    <property type="match status" value="1"/>
</dbReference>
<name>A0A147BJ11_IXORI</name>
<dbReference type="PROSITE" id="PS50878">
    <property type="entry name" value="RT_POL"/>
    <property type="match status" value="1"/>
</dbReference>
<keyword evidence="3" id="KW-0695">RNA-directed DNA polymerase</keyword>
<dbReference type="SUPFAM" id="SSF56672">
    <property type="entry name" value="DNA/RNA polymerases"/>
    <property type="match status" value="1"/>
</dbReference>
<dbReference type="SUPFAM" id="SSF56219">
    <property type="entry name" value="DNase I-like"/>
    <property type="match status" value="1"/>
</dbReference>
<accession>A0A147BJ11</accession>
<dbReference type="PANTHER" id="PTHR33395:SF22">
    <property type="entry name" value="REVERSE TRANSCRIPTASE DOMAIN-CONTAINING PROTEIN"/>
    <property type="match status" value="1"/>
</dbReference>
<evidence type="ECO:0000259" key="2">
    <source>
        <dbReference type="PROSITE" id="PS50878"/>
    </source>
</evidence>
<dbReference type="Pfam" id="PF14529">
    <property type="entry name" value="Exo_endo_phos_2"/>
    <property type="match status" value="1"/>
</dbReference>
<organism evidence="3">
    <name type="scientific">Ixodes ricinus</name>
    <name type="common">Common tick</name>
    <name type="synonym">Acarus ricinus</name>
    <dbReference type="NCBI Taxonomy" id="34613"/>
    <lineage>
        <taxon>Eukaryota</taxon>
        <taxon>Metazoa</taxon>
        <taxon>Ecdysozoa</taxon>
        <taxon>Arthropoda</taxon>
        <taxon>Chelicerata</taxon>
        <taxon>Arachnida</taxon>
        <taxon>Acari</taxon>
        <taxon>Parasitiformes</taxon>
        <taxon>Ixodida</taxon>
        <taxon>Ixodoidea</taxon>
        <taxon>Ixodidae</taxon>
        <taxon>Ixodinae</taxon>
        <taxon>Ixodes</taxon>
    </lineage>
</organism>
<keyword evidence="3" id="KW-0808">Transferase</keyword>
<dbReference type="EMBL" id="GEGO01004663">
    <property type="protein sequence ID" value="JAR90741.1"/>
    <property type="molecule type" value="Transcribed_RNA"/>
</dbReference>
<sequence>RAKKRLSGTVSFLVANFRSLISKQEELLCSIEICKPHVILGTETWLSSDIDNRELVLDKDYLLYRKDRLHSKGGGVLIAVKKCFHSVPVELKTDLEMVWVRVKFSFSYVLVGVCYKPPHVTVDFVRDLCINLDDVISRYPGCPVFLGGDFNYPGINWISCEPLPDCRHVSECIEFLNVFKSLYLSQVVLEPTRGTSILDLFFTTAPDIVKSVNVLEEISDHKMVIIEVEMATQHPRNQFKEIHDYSKAKTNEISTVMRIFLDNFERSFRLRSVEENWSAFKNQLNRILNDFVPRIKIPNNPLRPWFSKKLKSLLNKKKRLYNRAMESNDNLSWDLYNSHSSICALEIKKAKKTFYRDDLHGLLKSNPKKFWNCINPPKTSSNRSFTNAEGNRCTDLETANNFNECFSEVFTNESFPLPSCELTYDHAFLDKITVCSRGIGKIIEGLPYRSSPGIDGINTKLLKLTQPFSSDILALLYQQSLEEGNLPNDWKHAKIIPVHKSGDTSCLNNYRPISLTSIPCKILEHVIYSHIINFVLENNILFEGQHGFRKGKSCETQLFELVTDLYENVHSLQQTDIIFLDFSRAFDCVPHQRLLHKLETLNMDPSLISWIRQFLTNRTQSVAISDQLSSSTDVKSGVPQGSVLGPLLFLIYINDLPVNISSSIRLFADDCVLYKKIVHTADTCTLQND</sequence>
<proteinExistence type="predicted"/>
<dbReference type="Pfam" id="PF00078">
    <property type="entry name" value="RVT_1"/>
    <property type="match status" value="1"/>
</dbReference>
<feature type="non-terminal residue" evidence="3">
    <location>
        <position position="1"/>
    </location>
</feature>
<reference evidence="3" key="1">
    <citation type="journal article" date="2018" name="PLoS Negl. Trop. Dis.">
        <title>Sialome diversity of ticks revealed by RNAseq of single tick salivary glands.</title>
        <authorList>
            <person name="Perner J."/>
            <person name="Kropackova S."/>
            <person name="Kopacek P."/>
            <person name="Ribeiro J.M."/>
        </authorList>
    </citation>
    <scope>NUCLEOTIDE SEQUENCE</scope>
    <source>
        <strain evidence="3">Siblings of single egg batch collected in Ceske Budejovice</strain>
        <tissue evidence="3">Salivary glands</tissue>
    </source>
</reference>
<dbReference type="InterPro" id="IPR036691">
    <property type="entry name" value="Endo/exonu/phosph_ase_sf"/>
</dbReference>
<dbReference type="GO" id="GO:0003964">
    <property type="term" value="F:RNA-directed DNA polymerase activity"/>
    <property type="evidence" value="ECO:0007669"/>
    <property type="project" value="UniProtKB-KW"/>
</dbReference>
<keyword evidence="3" id="KW-0548">Nucleotidyltransferase</keyword>
<dbReference type="AlphaFoldDB" id="A0A147BJ11"/>
<dbReference type="Gene3D" id="3.60.10.10">
    <property type="entry name" value="Endonuclease/exonuclease/phosphatase"/>
    <property type="match status" value="1"/>
</dbReference>
<dbReference type="InterPro" id="IPR043502">
    <property type="entry name" value="DNA/RNA_pol_sf"/>
</dbReference>
<dbReference type="InterPro" id="IPR001357">
    <property type="entry name" value="BRCT_dom"/>
</dbReference>
<feature type="domain" description="Reverse transcriptase" evidence="2">
    <location>
        <begin position="479"/>
        <end position="689"/>
    </location>
</feature>